<reference evidence="3" key="1">
    <citation type="journal article" date="2012" name="Nat. Biotechnol.">
        <title>Draft genome sequence of pigeonpea (Cajanus cajan), an orphan legume crop of resource-poor farmers.</title>
        <authorList>
            <person name="Varshney R.K."/>
            <person name="Chen W."/>
            <person name="Li Y."/>
            <person name="Bharti A.K."/>
            <person name="Saxena R.K."/>
            <person name="Schlueter J.A."/>
            <person name="Donoghue M.T."/>
            <person name="Azam S."/>
            <person name="Fan G."/>
            <person name="Whaley A.M."/>
            <person name="Farmer A.D."/>
            <person name="Sheridan J."/>
            <person name="Iwata A."/>
            <person name="Tuteja R."/>
            <person name="Penmetsa R.V."/>
            <person name="Wu W."/>
            <person name="Upadhyaya H.D."/>
            <person name="Yang S.P."/>
            <person name="Shah T."/>
            <person name="Saxena K.B."/>
            <person name="Michael T."/>
            <person name="McCombie W.R."/>
            <person name="Yang B."/>
            <person name="Zhang G."/>
            <person name="Yang H."/>
            <person name="Wang J."/>
            <person name="Spillane C."/>
            <person name="Cook D.R."/>
            <person name="May G.D."/>
            <person name="Xu X."/>
            <person name="Jackson S.A."/>
        </authorList>
    </citation>
    <scope>NUCLEOTIDE SEQUENCE [LARGE SCALE GENOMIC DNA]</scope>
</reference>
<feature type="region of interest" description="Disordered" evidence="1">
    <location>
        <begin position="24"/>
        <end position="51"/>
    </location>
</feature>
<dbReference type="InterPro" id="IPR054722">
    <property type="entry name" value="PolX-like_BBD"/>
</dbReference>
<dbReference type="PANTHER" id="PTHR47481">
    <property type="match status" value="1"/>
</dbReference>
<accession>A0A151QVZ3</accession>
<feature type="domain" description="Retrovirus-related Pol polyprotein from transposon TNT 1-94-like beta-barrel" evidence="2">
    <location>
        <begin position="61"/>
        <end position="141"/>
    </location>
</feature>
<dbReference type="Pfam" id="PF22936">
    <property type="entry name" value="Pol_BBD"/>
    <property type="match status" value="1"/>
</dbReference>
<proteinExistence type="predicted"/>
<keyword evidence="4" id="KW-1185">Reference proteome</keyword>
<dbReference type="Proteomes" id="UP000075243">
    <property type="component" value="Unassembled WGS sequence"/>
</dbReference>
<evidence type="ECO:0000259" key="2">
    <source>
        <dbReference type="Pfam" id="PF22936"/>
    </source>
</evidence>
<dbReference type="Gramene" id="C.cajan_42246.t">
    <property type="protein sequence ID" value="C.cajan_42246.t.cds1"/>
    <property type="gene ID" value="C.cajan_42246"/>
</dbReference>
<sequence length="491" mass="54660">MLGHSGPVSWPTYPLGGSFSGPGLPPPGFTFPAVTSNQSSHSRAASPAQHAAPTLNTATTWISDSGASHHATPDPQYLLQSAQFTGAEHIAMANGQGTSIASIGSNMFRSPIHPSTILSLKDLLLVPTLTKNLISVSKFAKDNNVYFVFYPHSCFVKSQDLNETLLEGKLGEDGLYHFHPHLVKKESINIDIEKNSAFLKSNPCIFLFEKCNHDILINLIFFFVLLQAKRIAAQERQAKNDAPHLLSRRGYERKKKEMKKARAEAAKNFMTWQQQVTAVICAHGLERFVVNPKIPLKFLTAEDRDANAINPEYTAWDRKDSLLFSWLLTTLFESIQARIVFCRHSYQIWDLVFQHFQSLTKIKATQLRLELRTMKKGTRSCSDYLLRISTIIETLALIGSPVSTRKHAVCILGGLPPEYDSLISTVIAFVSRDDILSPAELENMILAQEARLEQAKAVVIQDPLSINLAQTTSVPNVHLAFQQPQMSNSQP</sequence>
<organism evidence="3 4">
    <name type="scientific">Cajanus cajan</name>
    <name type="common">Pigeon pea</name>
    <name type="synonym">Cajanus indicus</name>
    <dbReference type="NCBI Taxonomy" id="3821"/>
    <lineage>
        <taxon>Eukaryota</taxon>
        <taxon>Viridiplantae</taxon>
        <taxon>Streptophyta</taxon>
        <taxon>Embryophyta</taxon>
        <taxon>Tracheophyta</taxon>
        <taxon>Spermatophyta</taxon>
        <taxon>Magnoliopsida</taxon>
        <taxon>eudicotyledons</taxon>
        <taxon>Gunneridae</taxon>
        <taxon>Pentapetalae</taxon>
        <taxon>rosids</taxon>
        <taxon>fabids</taxon>
        <taxon>Fabales</taxon>
        <taxon>Fabaceae</taxon>
        <taxon>Papilionoideae</taxon>
        <taxon>50 kb inversion clade</taxon>
        <taxon>NPAAA clade</taxon>
        <taxon>indigoferoid/millettioid clade</taxon>
        <taxon>Phaseoleae</taxon>
        <taxon>Cajanus</taxon>
    </lineage>
</organism>
<protein>
    <recommendedName>
        <fullName evidence="2">Retrovirus-related Pol polyprotein from transposon TNT 1-94-like beta-barrel domain-containing protein</fullName>
    </recommendedName>
</protein>
<dbReference type="EMBL" id="KQ484606">
    <property type="protein sequence ID" value="KYP34402.1"/>
    <property type="molecule type" value="Genomic_DNA"/>
</dbReference>
<gene>
    <name evidence="3" type="ORF">KK1_044647</name>
</gene>
<dbReference type="PANTHER" id="PTHR47481:SF30">
    <property type="entry name" value="CCHC-TYPE DOMAIN-CONTAINING PROTEIN"/>
    <property type="match status" value="1"/>
</dbReference>
<evidence type="ECO:0000313" key="4">
    <source>
        <dbReference type="Proteomes" id="UP000075243"/>
    </source>
</evidence>
<name>A0A151QVZ3_CAJCA</name>
<feature type="compositionally biased region" description="Polar residues" evidence="1">
    <location>
        <begin position="33"/>
        <end position="43"/>
    </location>
</feature>
<evidence type="ECO:0000256" key="1">
    <source>
        <dbReference type="SAM" id="MobiDB-lite"/>
    </source>
</evidence>
<evidence type="ECO:0000313" key="3">
    <source>
        <dbReference type="EMBL" id="KYP34402.1"/>
    </source>
</evidence>
<dbReference type="AlphaFoldDB" id="A0A151QVZ3"/>
<dbReference type="Pfam" id="PF14223">
    <property type="entry name" value="Retrotran_gag_2"/>
    <property type="match status" value="1"/>
</dbReference>